<dbReference type="GO" id="GO:0006307">
    <property type="term" value="P:DNA alkylation repair"/>
    <property type="evidence" value="ECO:0007669"/>
    <property type="project" value="InterPro"/>
</dbReference>
<dbReference type="OrthoDB" id="545910at2759"/>
<sequence>MDKFLPRKRQKYLADGEIDNSTEYKLTILQSLYPHLEPDVLLDLLAAHNGSLSLTTSTLSNPTPLKCTAINGHQTSLSSYLISTSSPSKIHKASFRKGKTVHLYCPEDVAAHTPCTIIHNFLAADEANSLLIELLEESTTFEKNTFKLFDNVVKSPHTACFYVNDHEEVIRQKTKYYYNGKLLSVSLARLGTFKDIRQHTPQMLQISPKIAASVNTEVSRRIKTYPNGLKLHHQSPKPWCPNAAFVNCYNGPSESVGYHSDQLTYIGPRAIIGSLSLGVSREFRLRKISLRESGSESKTESGKLMESDGQISIHLPHNSLLVMHAEMQEEWKHCIAPASAIDFHPISGSKRINITYRDYRASLHPRYTPVCRCHIPMLLRTVQQQKNNLGRYFWMCQSASIPGMESCGDFQWAEFDKDGEPVWNDNKKDQRPSDAKELQN</sequence>
<keyword evidence="2 4" id="KW-0863">Zinc-finger</keyword>
<dbReference type="Gene3D" id="2.60.120.590">
    <property type="entry name" value="Alpha-ketoglutarate-dependent dioxygenase AlkB-like"/>
    <property type="match status" value="1"/>
</dbReference>
<dbReference type="GO" id="GO:0051213">
    <property type="term" value="F:dioxygenase activity"/>
    <property type="evidence" value="ECO:0007669"/>
    <property type="project" value="InterPro"/>
</dbReference>
<organism evidence="9 10">
    <name type="scientific">Blumeria graminis f. sp. tritici 96224</name>
    <dbReference type="NCBI Taxonomy" id="1268274"/>
    <lineage>
        <taxon>Eukaryota</taxon>
        <taxon>Fungi</taxon>
        <taxon>Dikarya</taxon>
        <taxon>Ascomycota</taxon>
        <taxon>Pezizomycotina</taxon>
        <taxon>Leotiomycetes</taxon>
        <taxon>Erysiphales</taxon>
        <taxon>Erysiphaceae</taxon>
        <taxon>Blumeria</taxon>
    </lineage>
</organism>
<evidence type="ECO:0000313" key="9">
    <source>
        <dbReference type="EMBL" id="EPQ66671.1"/>
    </source>
</evidence>
<gene>
    <name evidence="9" type="ORF">BGT96224_2368</name>
</gene>
<evidence type="ECO:0000313" key="10">
    <source>
        <dbReference type="Proteomes" id="UP000053110"/>
    </source>
</evidence>
<feature type="region of interest" description="Disordered" evidence="5">
    <location>
        <begin position="421"/>
        <end position="440"/>
    </location>
</feature>
<feature type="domain" description="Fe2OG dioxygenase" evidence="7">
    <location>
        <begin position="240"/>
        <end position="360"/>
    </location>
</feature>
<dbReference type="AlphaFoldDB" id="A0A656KNS3"/>
<evidence type="ECO:0000259" key="6">
    <source>
        <dbReference type="PROSITE" id="PS51140"/>
    </source>
</evidence>
<dbReference type="Pfam" id="PF13532">
    <property type="entry name" value="2OG-FeII_Oxy_2"/>
    <property type="match status" value="1"/>
</dbReference>
<evidence type="ECO:0000256" key="1">
    <source>
        <dbReference type="ARBA" id="ARBA00022723"/>
    </source>
</evidence>
<dbReference type="PROSITE" id="PS51140">
    <property type="entry name" value="CUE"/>
    <property type="match status" value="1"/>
</dbReference>
<dbReference type="Pfam" id="PF02845">
    <property type="entry name" value="CUE"/>
    <property type="match status" value="1"/>
</dbReference>
<dbReference type="PROSITE" id="PS51999">
    <property type="entry name" value="ZF_GRF"/>
    <property type="match status" value="1"/>
</dbReference>
<evidence type="ECO:0000256" key="5">
    <source>
        <dbReference type="SAM" id="MobiDB-lite"/>
    </source>
</evidence>
<dbReference type="InterPro" id="IPR010666">
    <property type="entry name" value="Znf_GRF"/>
</dbReference>
<dbReference type="InterPro" id="IPR005123">
    <property type="entry name" value="Oxoglu/Fe-dep_dioxygenase_dom"/>
</dbReference>
<evidence type="ECO:0000256" key="3">
    <source>
        <dbReference type="ARBA" id="ARBA00022833"/>
    </source>
</evidence>
<dbReference type="InterPro" id="IPR032854">
    <property type="entry name" value="ALKBH3"/>
</dbReference>
<dbReference type="PANTHER" id="PTHR31212:SF4">
    <property type="entry name" value="ALPHA-KETOGLUTARATE-DEPENDENT DIOXYGENASE ALKB HOMOLOG 3"/>
    <property type="match status" value="1"/>
</dbReference>
<dbReference type="PROSITE" id="PS51471">
    <property type="entry name" value="FE2OG_OXY"/>
    <property type="match status" value="1"/>
</dbReference>
<accession>A0A656KNS3</accession>
<evidence type="ECO:0000259" key="8">
    <source>
        <dbReference type="PROSITE" id="PS51999"/>
    </source>
</evidence>
<dbReference type="InterPro" id="IPR027450">
    <property type="entry name" value="AlkB-like"/>
</dbReference>
<evidence type="ECO:0000259" key="7">
    <source>
        <dbReference type="PROSITE" id="PS51471"/>
    </source>
</evidence>
<dbReference type="PANTHER" id="PTHR31212">
    <property type="entry name" value="ALPHA-KETOGLUTARATE-DEPENDENT DIOXYGENASE ALKB HOMOLOG 3"/>
    <property type="match status" value="1"/>
</dbReference>
<evidence type="ECO:0000256" key="4">
    <source>
        <dbReference type="PROSITE-ProRule" id="PRU01343"/>
    </source>
</evidence>
<feature type="domain" description="CUE" evidence="6">
    <location>
        <begin position="21"/>
        <end position="64"/>
    </location>
</feature>
<proteinExistence type="predicted"/>
<dbReference type="InterPro" id="IPR037151">
    <property type="entry name" value="AlkB-like_sf"/>
</dbReference>
<evidence type="ECO:0000256" key="2">
    <source>
        <dbReference type="ARBA" id="ARBA00022771"/>
    </source>
</evidence>
<dbReference type="FunFam" id="2.60.120.590:FF:000010">
    <property type="entry name" value="GRF zinc finger domain protein"/>
    <property type="match status" value="1"/>
</dbReference>
<feature type="domain" description="GRF-type" evidence="8">
    <location>
        <begin position="371"/>
        <end position="416"/>
    </location>
</feature>
<protein>
    <recommendedName>
        <fullName evidence="11">Fe2OG dioxygenase domain-containing protein</fullName>
    </recommendedName>
</protein>
<keyword evidence="1" id="KW-0479">Metal-binding</keyword>
<dbReference type="GO" id="GO:0008270">
    <property type="term" value="F:zinc ion binding"/>
    <property type="evidence" value="ECO:0007669"/>
    <property type="project" value="UniProtKB-KW"/>
</dbReference>
<keyword evidence="3" id="KW-0862">Zinc</keyword>
<name>A0A656KNS3_BLUGR</name>
<dbReference type="InterPro" id="IPR003892">
    <property type="entry name" value="CUE"/>
</dbReference>
<dbReference type="EMBL" id="KE374992">
    <property type="protein sequence ID" value="EPQ66671.1"/>
    <property type="molecule type" value="Genomic_DNA"/>
</dbReference>
<dbReference type="GO" id="GO:0043130">
    <property type="term" value="F:ubiquitin binding"/>
    <property type="evidence" value="ECO:0007669"/>
    <property type="project" value="InterPro"/>
</dbReference>
<dbReference type="Pfam" id="PF06839">
    <property type="entry name" value="Zn_ribbon_GRF"/>
    <property type="match status" value="1"/>
</dbReference>
<dbReference type="SUPFAM" id="SSF51197">
    <property type="entry name" value="Clavaminate synthase-like"/>
    <property type="match status" value="1"/>
</dbReference>
<dbReference type="CDD" id="cd14279">
    <property type="entry name" value="CUE"/>
    <property type="match status" value="1"/>
</dbReference>
<reference evidence="10" key="1">
    <citation type="journal article" date="2013" name="Nat. Genet.">
        <title>The wheat powdery mildew genome shows the unique evolution of an obligate biotroph.</title>
        <authorList>
            <person name="Wicker T."/>
            <person name="Oberhaensli S."/>
            <person name="Parlange F."/>
            <person name="Buchmann J.P."/>
            <person name="Shatalina M."/>
            <person name="Roffler S."/>
            <person name="Ben-David R."/>
            <person name="Dolezel J."/>
            <person name="Simkova H."/>
            <person name="Schulze-Lefert P."/>
            <person name="Spanu P.D."/>
            <person name="Bruggmann R."/>
            <person name="Amselem J."/>
            <person name="Quesneville H."/>
            <person name="Ver Loren van Themaat E."/>
            <person name="Paape T."/>
            <person name="Shimizu K.K."/>
            <person name="Keller B."/>
        </authorList>
    </citation>
    <scope>NUCLEOTIDE SEQUENCE [LARGE SCALE GENOMIC DNA]</scope>
    <source>
        <strain evidence="10">96224</strain>
    </source>
</reference>
<dbReference type="Proteomes" id="UP000053110">
    <property type="component" value="Unassembled WGS sequence"/>
</dbReference>
<evidence type="ECO:0008006" key="11">
    <source>
        <dbReference type="Google" id="ProtNLM"/>
    </source>
</evidence>